<dbReference type="Gene3D" id="3.40.50.1110">
    <property type="entry name" value="SGNH hydrolase"/>
    <property type="match status" value="1"/>
</dbReference>
<comment type="similarity">
    <text evidence="2">Belongs to the 'GDSL' lipolytic enzyme family. IAH1 subfamily.</text>
</comment>
<evidence type="ECO:0000313" key="5">
    <source>
        <dbReference type="Proteomes" id="UP000271974"/>
    </source>
</evidence>
<keyword evidence="5" id="KW-1185">Reference proteome</keyword>
<dbReference type="PANTHER" id="PTHR14209:SF19">
    <property type="entry name" value="ISOAMYL ACETATE-HYDROLYZING ESTERASE 1 HOMOLOG"/>
    <property type="match status" value="1"/>
</dbReference>
<gene>
    <name evidence="4" type="ORF">EGW08_022744</name>
</gene>
<dbReference type="SUPFAM" id="SSF52266">
    <property type="entry name" value="SGNH hydrolase"/>
    <property type="match status" value="1"/>
</dbReference>
<protein>
    <recommendedName>
        <fullName evidence="3">Isoamyl acetate-hydrolyzing esterase 1 homolog</fullName>
    </recommendedName>
</protein>
<reference evidence="4 5" key="1">
    <citation type="submission" date="2019-01" db="EMBL/GenBank/DDBJ databases">
        <title>A draft genome assembly of the solar-powered sea slug Elysia chlorotica.</title>
        <authorList>
            <person name="Cai H."/>
            <person name="Li Q."/>
            <person name="Fang X."/>
            <person name="Li J."/>
            <person name="Curtis N.E."/>
            <person name="Altenburger A."/>
            <person name="Shibata T."/>
            <person name="Feng M."/>
            <person name="Maeda T."/>
            <person name="Schwartz J.A."/>
            <person name="Shigenobu S."/>
            <person name="Lundholm N."/>
            <person name="Nishiyama T."/>
            <person name="Yang H."/>
            <person name="Hasebe M."/>
            <person name="Li S."/>
            <person name="Pierce S.K."/>
            <person name="Wang J."/>
        </authorList>
    </citation>
    <scope>NUCLEOTIDE SEQUENCE [LARGE SCALE GENOMIC DNA]</scope>
    <source>
        <strain evidence="4">EC2010</strain>
        <tissue evidence="4">Whole organism of an adult</tissue>
    </source>
</reference>
<dbReference type="EMBL" id="RQTK01001664">
    <property type="protein sequence ID" value="RUS69497.1"/>
    <property type="molecule type" value="Genomic_DNA"/>
</dbReference>
<dbReference type="CDD" id="cd01838">
    <property type="entry name" value="Isoamyl_acetate_hydrolase_like"/>
    <property type="match status" value="1"/>
</dbReference>
<dbReference type="InterPro" id="IPR045136">
    <property type="entry name" value="Iah1-like"/>
</dbReference>
<evidence type="ECO:0000256" key="2">
    <source>
        <dbReference type="ARBA" id="ARBA00025755"/>
    </source>
</evidence>
<dbReference type="Pfam" id="PF00657">
    <property type="entry name" value="Lipase_GDSL"/>
    <property type="match status" value="1"/>
</dbReference>
<name>A0A433SK61_ELYCH</name>
<comment type="caution">
    <text evidence="4">The sequence shown here is derived from an EMBL/GenBank/DDBJ whole genome shotgun (WGS) entry which is preliminary data.</text>
</comment>
<proteinExistence type="inferred from homology"/>
<evidence type="ECO:0000256" key="3">
    <source>
        <dbReference type="ARBA" id="ARBA00026152"/>
    </source>
</evidence>
<accession>A0A433SK61</accession>
<dbReference type="InterPro" id="IPR001087">
    <property type="entry name" value="GDSL"/>
</dbReference>
<dbReference type="STRING" id="188477.A0A433SK61"/>
<dbReference type="GO" id="GO:0016788">
    <property type="term" value="F:hydrolase activity, acting on ester bonds"/>
    <property type="evidence" value="ECO:0007669"/>
    <property type="project" value="InterPro"/>
</dbReference>
<dbReference type="OrthoDB" id="671439at2759"/>
<dbReference type="InterPro" id="IPR036514">
    <property type="entry name" value="SGNH_hydro_sf"/>
</dbReference>
<comment type="function">
    <text evidence="1">Probable lipase.</text>
</comment>
<dbReference type="Proteomes" id="UP000271974">
    <property type="component" value="Unassembled WGS sequence"/>
</dbReference>
<sequence length="241" mass="27266">MENTVKMQKWPKVFLFGDSLTQLCFSPEGCWGAMLADQLTRRCDILARGFSGYNVRFCKELLPALLDKQTASETVAMTIFLGANDSNNKELNPQQHCPLEEYRQGLKDMVEFAMSQGVSREKIILITPPAVYEPDWRQYCKENGKTAALDNKVTETYAKACLEVADEMGTKKVDVYSRMVKEVDYQKYLSDGLHFSVKGSQLLFSLLWPIVQDLTSDLPELLFPRWDAINAADVKGSLLKA</sequence>
<dbReference type="AlphaFoldDB" id="A0A433SK61"/>
<dbReference type="PANTHER" id="PTHR14209">
    <property type="entry name" value="ISOAMYL ACETATE-HYDROLYZING ESTERASE 1"/>
    <property type="match status" value="1"/>
</dbReference>
<organism evidence="4 5">
    <name type="scientific">Elysia chlorotica</name>
    <name type="common">Eastern emerald elysia</name>
    <name type="synonym">Sea slug</name>
    <dbReference type="NCBI Taxonomy" id="188477"/>
    <lineage>
        <taxon>Eukaryota</taxon>
        <taxon>Metazoa</taxon>
        <taxon>Spiralia</taxon>
        <taxon>Lophotrochozoa</taxon>
        <taxon>Mollusca</taxon>
        <taxon>Gastropoda</taxon>
        <taxon>Heterobranchia</taxon>
        <taxon>Euthyneura</taxon>
        <taxon>Panpulmonata</taxon>
        <taxon>Sacoglossa</taxon>
        <taxon>Placobranchoidea</taxon>
        <taxon>Plakobranchidae</taxon>
        <taxon>Elysia</taxon>
    </lineage>
</organism>
<evidence type="ECO:0000256" key="1">
    <source>
        <dbReference type="ARBA" id="ARBA00024673"/>
    </source>
</evidence>
<evidence type="ECO:0000313" key="4">
    <source>
        <dbReference type="EMBL" id="RUS69497.1"/>
    </source>
</evidence>